<gene>
    <name evidence="2" type="ORF">HGP29_21040</name>
</gene>
<dbReference type="AlphaFoldDB" id="A0A7X8SNZ3"/>
<proteinExistence type="predicted"/>
<dbReference type="Gene3D" id="2.30.30.700">
    <property type="entry name" value="SLA1 homology domain 1"/>
    <property type="match status" value="1"/>
</dbReference>
<name>A0A7X8SNZ3_9BACT</name>
<dbReference type="EMBL" id="JABAIL010000007">
    <property type="protein sequence ID" value="NLR93699.1"/>
    <property type="molecule type" value="Genomic_DNA"/>
</dbReference>
<protein>
    <submittedName>
        <fullName evidence="2">Uncharacterized protein</fullName>
    </submittedName>
</protein>
<sequence length="269" mass="31588">MKHYYLLLLFITNINLCLGNTTNLDYRNWLGTEGNIILRGKLLASDESKVFVEKLTGEITTITLTDLSINDLEYIMVEDNKIKEMNNRVYQMFIHSKWLIVFSFLLLFISLLLMYHAHGKYRVLHRSFLSLSGMLFFIASTSSSVDNFDTYFNYYTSISNQSDLNKELISLFPSQKRLHAEQFEREELKERIQLVSFRKPRRIRNVGLNLYGLPVILYTDNASQLIHHHGLLGLDFHIHIDEINEDRLYVDNTLKTTFVLENIHLFPVQ</sequence>
<keyword evidence="3" id="KW-1185">Reference proteome</keyword>
<dbReference type="Proteomes" id="UP000585050">
    <property type="component" value="Unassembled WGS sequence"/>
</dbReference>
<keyword evidence="1" id="KW-0812">Transmembrane</keyword>
<keyword evidence="1" id="KW-0472">Membrane</keyword>
<keyword evidence="1" id="KW-1133">Transmembrane helix</keyword>
<reference evidence="2 3" key="1">
    <citation type="submission" date="2020-04" db="EMBL/GenBank/DDBJ databases">
        <title>Flammeovirga sp. SR4, a novel species isolated from seawater.</title>
        <authorList>
            <person name="Wang X."/>
        </authorList>
    </citation>
    <scope>NUCLEOTIDE SEQUENCE [LARGE SCALE GENOMIC DNA]</scope>
    <source>
        <strain evidence="2 3">SR4</strain>
    </source>
</reference>
<evidence type="ECO:0000256" key="1">
    <source>
        <dbReference type="SAM" id="Phobius"/>
    </source>
</evidence>
<accession>A0A7X8SNZ3</accession>
<feature type="transmembrane region" description="Helical" evidence="1">
    <location>
        <begin position="98"/>
        <end position="115"/>
    </location>
</feature>
<evidence type="ECO:0000313" key="2">
    <source>
        <dbReference type="EMBL" id="NLR93699.1"/>
    </source>
</evidence>
<dbReference type="RefSeq" id="WP_168884407.1">
    <property type="nucleotide sequence ID" value="NZ_JABAIL010000007.1"/>
</dbReference>
<comment type="caution">
    <text evidence="2">The sequence shown here is derived from an EMBL/GenBank/DDBJ whole genome shotgun (WGS) entry which is preliminary data.</text>
</comment>
<organism evidence="2 3">
    <name type="scientific">Flammeovirga agarivorans</name>
    <dbReference type="NCBI Taxonomy" id="2726742"/>
    <lineage>
        <taxon>Bacteria</taxon>
        <taxon>Pseudomonadati</taxon>
        <taxon>Bacteroidota</taxon>
        <taxon>Cytophagia</taxon>
        <taxon>Cytophagales</taxon>
        <taxon>Flammeovirgaceae</taxon>
        <taxon>Flammeovirga</taxon>
    </lineage>
</organism>
<evidence type="ECO:0000313" key="3">
    <source>
        <dbReference type="Proteomes" id="UP000585050"/>
    </source>
</evidence>